<comment type="cofactor">
    <cofactor evidence="7">
        <name>Mg(2+)</name>
        <dbReference type="ChEBI" id="CHEBI:18420"/>
    </cofactor>
    <text evidence="7">Binds 1 Mg(2+) ion per subunit.</text>
</comment>
<dbReference type="InterPro" id="IPR027417">
    <property type="entry name" value="P-loop_NTPase"/>
</dbReference>
<dbReference type="GO" id="GO:0005829">
    <property type="term" value="C:cytosol"/>
    <property type="evidence" value="ECO:0007669"/>
    <property type="project" value="TreeGrafter"/>
</dbReference>
<evidence type="ECO:0000256" key="7">
    <source>
        <dbReference type="HAMAP-Rule" id="MF_00109"/>
    </source>
</evidence>
<evidence type="ECO:0000256" key="4">
    <source>
        <dbReference type="ARBA" id="ARBA00022777"/>
    </source>
</evidence>
<evidence type="ECO:0000313" key="8">
    <source>
        <dbReference type="EMBL" id="OSY89255.1"/>
    </source>
</evidence>
<dbReference type="PANTHER" id="PTHR21087">
    <property type="entry name" value="SHIKIMATE KINASE"/>
    <property type="match status" value="1"/>
</dbReference>
<name>A0A1Y2PFQ1_9FLAO</name>
<dbReference type="GO" id="GO:0000287">
    <property type="term" value="F:magnesium ion binding"/>
    <property type="evidence" value="ECO:0007669"/>
    <property type="project" value="UniProtKB-UniRule"/>
</dbReference>
<feature type="binding site" evidence="7">
    <location>
        <position position="120"/>
    </location>
    <ligand>
        <name>ATP</name>
        <dbReference type="ChEBI" id="CHEBI:30616"/>
    </ligand>
</feature>
<feature type="binding site" evidence="7">
    <location>
        <position position="79"/>
    </location>
    <ligand>
        <name>substrate</name>
    </ligand>
</feature>
<proteinExistence type="inferred from homology"/>
<keyword evidence="9" id="KW-1185">Reference proteome</keyword>
<keyword evidence="7" id="KW-0963">Cytoplasm</keyword>
<comment type="caution">
    <text evidence="8">The sequence shown here is derived from an EMBL/GenBank/DDBJ whole genome shotgun (WGS) entry which is preliminary data.</text>
</comment>
<dbReference type="GO" id="GO:0009423">
    <property type="term" value="P:chorismate biosynthetic process"/>
    <property type="evidence" value="ECO:0007669"/>
    <property type="project" value="UniProtKB-UniRule"/>
</dbReference>
<comment type="pathway">
    <text evidence="7">Metabolic intermediate biosynthesis; chorismate biosynthesis; chorismate from D-erythrose 4-phosphate and phosphoenolpyruvate: step 5/7.</text>
</comment>
<dbReference type="PANTHER" id="PTHR21087:SF16">
    <property type="entry name" value="SHIKIMATE KINASE 1, CHLOROPLASTIC"/>
    <property type="match status" value="1"/>
</dbReference>
<reference evidence="8 9" key="1">
    <citation type="submission" date="2015-03" db="EMBL/GenBank/DDBJ databases">
        <title>Genome sequence of Tenacibaculum sp. S2-2, isolated from intestinal microbiota of sea cucumber, Apostichopus japonicas.</title>
        <authorList>
            <person name="Shao Z."/>
            <person name="Wang L."/>
            <person name="Li X."/>
        </authorList>
    </citation>
    <scope>NUCLEOTIDE SEQUENCE [LARGE SCALE GENOMIC DNA]</scope>
    <source>
        <strain evidence="8 9">S2-2</strain>
    </source>
</reference>
<organism evidence="8 9">
    <name type="scientific">Tenacibaculum holothuriorum</name>
    <dbReference type="NCBI Taxonomy" id="1635173"/>
    <lineage>
        <taxon>Bacteria</taxon>
        <taxon>Pseudomonadati</taxon>
        <taxon>Bacteroidota</taxon>
        <taxon>Flavobacteriia</taxon>
        <taxon>Flavobacteriales</taxon>
        <taxon>Flavobacteriaceae</taxon>
        <taxon>Tenacibaculum</taxon>
    </lineage>
</organism>
<keyword evidence="3 7" id="KW-0547">Nucleotide-binding</keyword>
<evidence type="ECO:0000256" key="1">
    <source>
        <dbReference type="ARBA" id="ARBA00022605"/>
    </source>
</evidence>
<keyword evidence="7" id="KW-0479">Metal-binding</keyword>
<sequence length="172" mass="19609">MKIILLGYMASGKSTIGKLLAKKMNLDFIDLDEYIENKEQLKVSEIFNTKGEIYFRKQEHLHLKELLDLEGSFVLSLGGGTPCYAGNMDIINAEENVNSFYINVSIGTITNRLTNENETRPLVANISKDDLVEFVAKHLFERSFFYNQSKFVVKSDDKEPIEIVDEIYSLLA</sequence>
<comment type="similarity">
    <text evidence="7">Belongs to the shikimate kinase family.</text>
</comment>
<dbReference type="InterPro" id="IPR031322">
    <property type="entry name" value="Shikimate/glucono_kinase"/>
</dbReference>
<dbReference type="GO" id="GO:0005524">
    <property type="term" value="F:ATP binding"/>
    <property type="evidence" value="ECO:0007669"/>
    <property type="project" value="UniProtKB-UniRule"/>
</dbReference>
<comment type="catalytic activity">
    <reaction evidence="7">
        <text>shikimate + ATP = 3-phosphoshikimate + ADP + H(+)</text>
        <dbReference type="Rhea" id="RHEA:13121"/>
        <dbReference type="ChEBI" id="CHEBI:15378"/>
        <dbReference type="ChEBI" id="CHEBI:30616"/>
        <dbReference type="ChEBI" id="CHEBI:36208"/>
        <dbReference type="ChEBI" id="CHEBI:145989"/>
        <dbReference type="ChEBI" id="CHEBI:456216"/>
        <dbReference type="EC" id="2.7.1.71"/>
    </reaction>
</comment>
<dbReference type="InParanoid" id="A0A1Y2PFQ1"/>
<comment type="subunit">
    <text evidence="7">Monomer.</text>
</comment>
<keyword evidence="5 7" id="KW-0067">ATP-binding</keyword>
<comment type="subcellular location">
    <subcellularLocation>
        <location evidence="7">Cytoplasm</location>
    </subcellularLocation>
</comment>
<keyword evidence="2 7" id="KW-0808">Transferase</keyword>
<evidence type="ECO:0000256" key="3">
    <source>
        <dbReference type="ARBA" id="ARBA00022741"/>
    </source>
</evidence>
<dbReference type="EC" id="2.7.1.71" evidence="7"/>
<dbReference type="STRING" id="1635173.WH52_01010"/>
<dbReference type="InterPro" id="IPR000623">
    <property type="entry name" value="Shikimate_kinase/TSH1"/>
</dbReference>
<evidence type="ECO:0000256" key="5">
    <source>
        <dbReference type="ARBA" id="ARBA00022840"/>
    </source>
</evidence>
<dbReference type="SUPFAM" id="SSF52540">
    <property type="entry name" value="P-loop containing nucleoside triphosphate hydrolases"/>
    <property type="match status" value="1"/>
</dbReference>
<keyword evidence="4 7" id="KW-0418">Kinase</keyword>
<keyword evidence="7" id="KW-0460">Magnesium</keyword>
<gene>
    <name evidence="7" type="primary">aroK</name>
    <name evidence="8" type="ORF">WH52_01010</name>
</gene>
<dbReference type="HAMAP" id="MF_00109">
    <property type="entry name" value="Shikimate_kinase"/>
    <property type="match status" value="1"/>
</dbReference>
<dbReference type="Gene3D" id="3.40.50.300">
    <property type="entry name" value="P-loop containing nucleotide triphosphate hydrolases"/>
    <property type="match status" value="1"/>
</dbReference>
<dbReference type="RefSeq" id="WP_086029054.1">
    <property type="nucleotide sequence ID" value="NZ_LAPZ01000001.1"/>
</dbReference>
<dbReference type="EMBL" id="LAPZ01000001">
    <property type="protein sequence ID" value="OSY89255.1"/>
    <property type="molecule type" value="Genomic_DNA"/>
</dbReference>
<evidence type="ECO:0000256" key="2">
    <source>
        <dbReference type="ARBA" id="ARBA00022679"/>
    </source>
</evidence>
<dbReference type="AlphaFoldDB" id="A0A1Y2PFQ1"/>
<dbReference type="GO" id="GO:0009073">
    <property type="term" value="P:aromatic amino acid family biosynthetic process"/>
    <property type="evidence" value="ECO:0007669"/>
    <property type="project" value="UniProtKB-KW"/>
</dbReference>
<comment type="function">
    <text evidence="7">Catalyzes the specific phosphorylation of the 3-hydroxyl group of shikimic acid using ATP as a cosubstrate.</text>
</comment>
<accession>A0A1Y2PFQ1</accession>
<dbReference type="CDD" id="cd00464">
    <property type="entry name" value="SK"/>
    <property type="match status" value="1"/>
</dbReference>
<feature type="binding site" evidence="7">
    <location>
        <position position="142"/>
    </location>
    <ligand>
        <name>substrate</name>
    </ligand>
</feature>
<comment type="caution">
    <text evidence="7">Lacks conserved residue(s) required for the propagation of feature annotation.</text>
</comment>
<feature type="binding site" evidence="7">
    <location>
        <position position="56"/>
    </location>
    <ligand>
        <name>substrate</name>
    </ligand>
</feature>
<feature type="binding site" evidence="7">
    <location>
        <begin position="10"/>
        <end position="15"/>
    </location>
    <ligand>
        <name>ATP</name>
        <dbReference type="ChEBI" id="CHEBI:30616"/>
    </ligand>
</feature>
<keyword evidence="1 7" id="KW-0028">Amino-acid biosynthesis</keyword>
<feature type="binding site" evidence="7">
    <location>
        <position position="14"/>
    </location>
    <ligand>
        <name>Mg(2+)</name>
        <dbReference type="ChEBI" id="CHEBI:18420"/>
    </ligand>
</feature>
<dbReference type="GO" id="GO:0008652">
    <property type="term" value="P:amino acid biosynthetic process"/>
    <property type="evidence" value="ECO:0007669"/>
    <property type="project" value="UniProtKB-KW"/>
</dbReference>
<feature type="binding site" evidence="7">
    <location>
        <position position="32"/>
    </location>
    <ligand>
        <name>substrate</name>
    </ligand>
</feature>
<dbReference type="GO" id="GO:0004765">
    <property type="term" value="F:shikimate kinase activity"/>
    <property type="evidence" value="ECO:0007669"/>
    <property type="project" value="UniProtKB-UniRule"/>
</dbReference>
<evidence type="ECO:0000313" key="9">
    <source>
        <dbReference type="Proteomes" id="UP000194221"/>
    </source>
</evidence>
<dbReference type="UniPathway" id="UPA00053">
    <property type="reaction ID" value="UER00088"/>
</dbReference>
<dbReference type="FunCoup" id="A0A1Y2PFQ1">
    <property type="interactions" value="362"/>
</dbReference>
<dbReference type="PRINTS" id="PR01100">
    <property type="entry name" value="SHIKIMTKNASE"/>
</dbReference>
<dbReference type="Proteomes" id="UP000194221">
    <property type="component" value="Unassembled WGS sequence"/>
</dbReference>
<keyword evidence="6 7" id="KW-0057">Aromatic amino acid biosynthesis</keyword>
<dbReference type="Pfam" id="PF01202">
    <property type="entry name" value="SKI"/>
    <property type="match status" value="1"/>
</dbReference>
<evidence type="ECO:0000256" key="6">
    <source>
        <dbReference type="ARBA" id="ARBA00023141"/>
    </source>
</evidence>
<dbReference type="OrthoDB" id="9800332at2"/>
<protein>
    <recommendedName>
        <fullName evidence="7">Shikimate kinase</fullName>
        <shortName evidence="7">SK</shortName>
        <ecNumber evidence="7">2.7.1.71</ecNumber>
    </recommendedName>
</protein>